<feature type="region of interest" description="Disordered" evidence="5">
    <location>
        <begin position="496"/>
        <end position="525"/>
    </location>
</feature>
<dbReference type="GO" id="GO:0019171">
    <property type="term" value="F:(3R)-hydroxyacyl-[acyl-carrier-protein] dehydratase activity"/>
    <property type="evidence" value="ECO:0007669"/>
    <property type="project" value="TreeGrafter"/>
</dbReference>
<evidence type="ECO:0000256" key="6">
    <source>
        <dbReference type="SAM" id="Phobius"/>
    </source>
</evidence>
<keyword evidence="2 6" id="KW-0812">Transmembrane</keyword>
<dbReference type="GO" id="GO:0016020">
    <property type="term" value="C:membrane"/>
    <property type="evidence" value="ECO:0007669"/>
    <property type="project" value="UniProtKB-SubCell"/>
</dbReference>
<feature type="transmembrane region" description="Helical" evidence="6">
    <location>
        <begin position="415"/>
        <end position="435"/>
    </location>
</feature>
<dbReference type="VEuPathDB" id="FungiDB:BO71DRAFT_418964"/>
<dbReference type="STRING" id="1448320.A0A319E312"/>
<dbReference type="Pfam" id="PF04511">
    <property type="entry name" value="DER1"/>
    <property type="match status" value="2"/>
</dbReference>
<evidence type="ECO:0000313" key="7">
    <source>
        <dbReference type="EMBL" id="PYH94968.1"/>
    </source>
</evidence>
<keyword evidence="4 6" id="KW-0472">Membrane</keyword>
<feature type="transmembrane region" description="Helical" evidence="6">
    <location>
        <begin position="310"/>
        <end position="331"/>
    </location>
</feature>
<proteinExistence type="predicted"/>
<dbReference type="PANTHER" id="PTHR28152:SF1">
    <property type="entry name" value="HYDROXYACYL-THIOESTER DEHYDRATASE TYPE 2, MITOCHONDRIAL"/>
    <property type="match status" value="1"/>
</dbReference>
<gene>
    <name evidence="7" type="ORF">BO71DRAFT_418964</name>
</gene>
<dbReference type="Proteomes" id="UP000247810">
    <property type="component" value="Unassembled WGS sequence"/>
</dbReference>
<dbReference type="GO" id="GO:0005739">
    <property type="term" value="C:mitochondrion"/>
    <property type="evidence" value="ECO:0007669"/>
    <property type="project" value="TreeGrafter"/>
</dbReference>
<dbReference type="OrthoDB" id="19102at2759"/>
<evidence type="ECO:0000256" key="3">
    <source>
        <dbReference type="ARBA" id="ARBA00022989"/>
    </source>
</evidence>
<evidence type="ECO:0000256" key="1">
    <source>
        <dbReference type="ARBA" id="ARBA00004141"/>
    </source>
</evidence>
<dbReference type="InterPro" id="IPR007599">
    <property type="entry name" value="DER1"/>
</dbReference>
<feature type="transmembrane region" description="Helical" evidence="6">
    <location>
        <begin position="386"/>
        <end position="403"/>
    </location>
</feature>
<evidence type="ECO:0000256" key="2">
    <source>
        <dbReference type="ARBA" id="ARBA00022692"/>
    </source>
</evidence>
<evidence type="ECO:0008006" key="9">
    <source>
        <dbReference type="Google" id="ProtNLM"/>
    </source>
</evidence>
<evidence type="ECO:0000313" key="8">
    <source>
        <dbReference type="Proteomes" id="UP000247810"/>
    </source>
</evidence>
<dbReference type="SUPFAM" id="SSF144091">
    <property type="entry name" value="Rhomboid-like"/>
    <property type="match status" value="1"/>
</dbReference>
<dbReference type="InterPro" id="IPR052741">
    <property type="entry name" value="Mitochondrial_HTD2"/>
</dbReference>
<accession>A0A319E312</accession>
<evidence type="ECO:0000256" key="4">
    <source>
        <dbReference type="ARBA" id="ARBA00023136"/>
    </source>
</evidence>
<name>A0A319E312_9EURO</name>
<dbReference type="InterPro" id="IPR035952">
    <property type="entry name" value="Rhomboid-like_sf"/>
</dbReference>
<feature type="transmembrane region" description="Helical" evidence="6">
    <location>
        <begin position="343"/>
        <end position="366"/>
    </location>
</feature>
<keyword evidence="8" id="KW-1185">Reference proteome</keyword>
<protein>
    <recommendedName>
        <fullName evidence="9">Derlin</fullName>
    </recommendedName>
</protein>
<keyword evidence="3 6" id="KW-1133">Transmembrane helix</keyword>
<feature type="compositionally biased region" description="Polar residues" evidence="5">
    <location>
        <begin position="496"/>
        <end position="513"/>
    </location>
</feature>
<reference evidence="7 8" key="1">
    <citation type="submission" date="2018-02" db="EMBL/GenBank/DDBJ databases">
        <title>The genomes of Aspergillus section Nigri reveals drivers in fungal speciation.</title>
        <authorList>
            <consortium name="DOE Joint Genome Institute"/>
            <person name="Vesth T.C."/>
            <person name="Nybo J."/>
            <person name="Theobald S."/>
            <person name="Brandl J."/>
            <person name="Frisvad J.C."/>
            <person name="Nielsen K.F."/>
            <person name="Lyhne E.K."/>
            <person name="Kogle M.E."/>
            <person name="Kuo A."/>
            <person name="Riley R."/>
            <person name="Clum A."/>
            <person name="Nolan M."/>
            <person name="Lipzen A."/>
            <person name="Salamov A."/>
            <person name="Henrissat B."/>
            <person name="Wiebenga A."/>
            <person name="De vries R.P."/>
            <person name="Grigoriev I.V."/>
            <person name="Mortensen U.H."/>
            <person name="Andersen M.R."/>
            <person name="Baker S.E."/>
        </authorList>
    </citation>
    <scope>NUCLEOTIDE SEQUENCE [LARGE SCALE GENOMIC DNA]</scope>
    <source>
        <strain evidence="7 8">CBS 707.79</strain>
    </source>
</reference>
<organism evidence="7 8">
    <name type="scientific">Aspergillus ellipticus CBS 707.79</name>
    <dbReference type="NCBI Taxonomy" id="1448320"/>
    <lineage>
        <taxon>Eukaryota</taxon>
        <taxon>Fungi</taxon>
        <taxon>Dikarya</taxon>
        <taxon>Ascomycota</taxon>
        <taxon>Pezizomycotina</taxon>
        <taxon>Eurotiomycetes</taxon>
        <taxon>Eurotiomycetidae</taxon>
        <taxon>Eurotiales</taxon>
        <taxon>Aspergillaceae</taxon>
        <taxon>Aspergillus</taxon>
        <taxon>Aspergillus subgen. Circumdati</taxon>
    </lineage>
</organism>
<evidence type="ECO:0000256" key="5">
    <source>
        <dbReference type="SAM" id="MobiDB-lite"/>
    </source>
</evidence>
<comment type="subcellular location">
    <subcellularLocation>
        <location evidence="1">Membrane</location>
        <topology evidence="1">Multi-pass membrane protein</topology>
    </subcellularLocation>
</comment>
<dbReference type="PANTHER" id="PTHR28152">
    <property type="entry name" value="HYDROXYACYL-THIOESTER DEHYDRATASE TYPE 2, MITOCHONDRIAL"/>
    <property type="match status" value="1"/>
</dbReference>
<dbReference type="EMBL" id="KZ825862">
    <property type="protein sequence ID" value="PYH94968.1"/>
    <property type="molecule type" value="Genomic_DNA"/>
</dbReference>
<sequence length="525" mass="58799">MVLPFYLVRRAWQQQQQQQQQRMPSLAALRAYSSVSKCLNGGLTARKLPLVFDYMHPQPSHLLNLTLCDLLPGLIPVPGDLPSVCTPPSLPTGHHLVYFPPQVSLSQLLPDGTDTLHAPGSPFNRRLWAGGRVRFPSTKSLCLDGSRAACLETIRDVTVTGQRGEEKVTVRIERRIGTVQEGEDDSSIRARLWKEDEEEAGHSSVIENRNLVFMREKTPDQCTHDNASFDKDRRVIKCKMGLVMSEIYYKNIAPLYAEEELAICGKPKQGKNHTAWDVWIEGRKGRLALSGSTRMDQFWAAPPVTRTLTLLTFFQSVLVHGGLISGYYVVFQRHLVFKALPEVWRLVSPFMITGPRLSLFLDLYFMFTYGSRLETLSSCFSAPGDFFTYVFFVASVIMVNNRGKKATFFIVQLPVEFLPWAMLALTLVTSGWPAALCDVTGIAAAHTYDFLTRIYPTFGGGRSYIVTPAWVRRYFATHISKSDPRVYGTAYHASSQAHNSSSGGWTSSFQGPWSTRGPGRRLGGN</sequence>
<dbReference type="AlphaFoldDB" id="A0A319E312"/>